<dbReference type="PANTHER" id="PTHR30457:SF0">
    <property type="entry name" value="PHOSPHATASE, PUTATIVE (AFU_ORTHOLOGUE AFUA_4G01070)-RELATED"/>
    <property type="match status" value="1"/>
</dbReference>
<gene>
    <name evidence="5" type="ORF">AAP_03173</name>
</gene>
<evidence type="ECO:0000256" key="3">
    <source>
        <dbReference type="ARBA" id="ARBA00022801"/>
    </source>
</evidence>
<dbReference type="SUPFAM" id="SSF64167">
    <property type="entry name" value="SurE-like"/>
    <property type="match status" value="1"/>
</dbReference>
<dbReference type="PANTHER" id="PTHR30457">
    <property type="entry name" value="5'-NUCLEOTIDASE SURE"/>
    <property type="match status" value="1"/>
</dbReference>
<dbReference type="GO" id="GO:0008252">
    <property type="term" value="F:nucleotidase activity"/>
    <property type="evidence" value="ECO:0007669"/>
    <property type="project" value="InterPro"/>
</dbReference>
<dbReference type="EMBL" id="AZGZ01000012">
    <property type="protein sequence ID" value="KZZ91954.1"/>
    <property type="molecule type" value="Genomic_DNA"/>
</dbReference>
<proteinExistence type="inferred from homology"/>
<keyword evidence="3" id="KW-0378">Hydrolase</keyword>
<keyword evidence="6" id="KW-1185">Reference proteome</keyword>
<dbReference type="InterPro" id="IPR002828">
    <property type="entry name" value="SurE-like_Pase/nucleotidase"/>
</dbReference>
<dbReference type="Gene3D" id="3.40.1210.10">
    <property type="entry name" value="Survival protein SurE-like phosphatase/nucleotidase"/>
    <property type="match status" value="1"/>
</dbReference>
<accession>A0A167YZC8</accession>
<dbReference type="Proteomes" id="UP000242877">
    <property type="component" value="Unassembled WGS sequence"/>
</dbReference>
<protein>
    <submittedName>
        <fullName evidence="5">Survival protein SurE-like phosphatase/nucleotidase</fullName>
    </submittedName>
</protein>
<dbReference type="OrthoDB" id="4018688at2759"/>
<evidence type="ECO:0000259" key="4">
    <source>
        <dbReference type="Pfam" id="PF01975"/>
    </source>
</evidence>
<dbReference type="GO" id="GO:0046872">
    <property type="term" value="F:metal ion binding"/>
    <property type="evidence" value="ECO:0007669"/>
    <property type="project" value="UniProtKB-KW"/>
</dbReference>
<evidence type="ECO:0000313" key="6">
    <source>
        <dbReference type="Proteomes" id="UP000242877"/>
    </source>
</evidence>
<evidence type="ECO:0000256" key="2">
    <source>
        <dbReference type="ARBA" id="ARBA00022723"/>
    </source>
</evidence>
<reference evidence="5 6" key="1">
    <citation type="journal article" date="2016" name="Genome Biol. Evol.">
        <title>Divergent and convergent evolution of fungal pathogenicity.</title>
        <authorList>
            <person name="Shang Y."/>
            <person name="Xiao G."/>
            <person name="Zheng P."/>
            <person name="Cen K."/>
            <person name="Zhan S."/>
            <person name="Wang C."/>
        </authorList>
    </citation>
    <scope>NUCLEOTIDE SEQUENCE [LARGE SCALE GENOMIC DNA]</scope>
    <source>
        <strain evidence="5 6">ARSEF 7405</strain>
    </source>
</reference>
<dbReference type="InterPro" id="IPR030048">
    <property type="entry name" value="SurE"/>
</dbReference>
<comment type="caution">
    <text evidence="5">The sequence shown here is derived from an EMBL/GenBank/DDBJ whole genome shotgun (WGS) entry which is preliminary data.</text>
</comment>
<dbReference type="Pfam" id="PF01975">
    <property type="entry name" value="SurE"/>
    <property type="match status" value="1"/>
</dbReference>
<sequence length="295" mass="31237">MGSLVGASVSIVAGNDDGWAEMSIRTFYSDLKAAGYDVLLSAPAEPQSSVGDLDLNPIPLVFDTCQFDSCPKGSPAIGHNETDPKMQYVHSTPVAAMRIGIGNFTNGGPDLAVTGPNTMPNWGLAGILSGTEQAAAYAAKHGIPALAFSGWGKSTAWNKKPPSHDLVYAAAATNFTSTIVDQGKPYLPDGILLNINYGPVTDYCNSSEAFKYVMARQYPALPIVTKHDVSTCGRDRLPLDVDVIPKDLLDKAAQKDIHCLATVSVIDARTVTDANATMQKAVMDKLDGMLTCLTN</sequence>
<dbReference type="InterPro" id="IPR036523">
    <property type="entry name" value="SurE-like_sf"/>
</dbReference>
<organism evidence="5 6">
    <name type="scientific">Ascosphaera apis ARSEF 7405</name>
    <dbReference type="NCBI Taxonomy" id="392613"/>
    <lineage>
        <taxon>Eukaryota</taxon>
        <taxon>Fungi</taxon>
        <taxon>Dikarya</taxon>
        <taxon>Ascomycota</taxon>
        <taxon>Pezizomycotina</taxon>
        <taxon>Eurotiomycetes</taxon>
        <taxon>Eurotiomycetidae</taxon>
        <taxon>Onygenales</taxon>
        <taxon>Ascosphaeraceae</taxon>
        <taxon>Ascosphaera</taxon>
    </lineage>
</organism>
<dbReference type="AlphaFoldDB" id="A0A167YZC8"/>
<name>A0A167YZC8_9EURO</name>
<comment type="similarity">
    <text evidence="1">Belongs to the SurE nucleotidase family.</text>
</comment>
<dbReference type="VEuPathDB" id="FungiDB:AAP_03173"/>
<evidence type="ECO:0000313" key="5">
    <source>
        <dbReference type="EMBL" id="KZZ91954.1"/>
    </source>
</evidence>
<feature type="domain" description="Survival protein SurE-like phosphatase/nucleotidase" evidence="4">
    <location>
        <begin position="12"/>
        <end position="198"/>
    </location>
</feature>
<evidence type="ECO:0000256" key="1">
    <source>
        <dbReference type="ARBA" id="ARBA00011062"/>
    </source>
</evidence>
<keyword evidence="2" id="KW-0479">Metal-binding</keyword>